<sequence length="238" mass="26150">KTSSAPLHTMVLFAVLITAALVVVAPSVADQEDSNTVKLQKDEVTDFDYFRAESKWTADRLQGMFEEVDIRLGEYAEELKTSNNASSALKRYKEVAEAMKNSTCSAEEFGGAQETVESAITDCVSSVPQGDKSKYRSIIDESIARTREIDNSLRKNSIVCTSLRLPPSTSCKATEKKLLADIDDVMSCSEVESFNYHIAVTTHKARDYIDACLAERTKNLLNNLETGAKNLENCQGGA</sequence>
<dbReference type="AlphaFoldDB" id="A0A1B6L3B7"/>
<feature type="non-terminal residue" evidence="2">
    <location>
        <position position="1"/>
    </location>
</feature>
<organism evidence="2">
    <name type="scientific">Graphocephala atropunctata</name>
    <dbReference type="NCBI Taxonomy" id="36148"/>
    <lineage>
        <taxon>Eukaryota</taxon>
        <taxon>Metazoa</taxon>
        <taxon>Ecdysozoa</taxon>
        <taxon>Arthropoda</taxon>
        <taxon>Hexapoda</taxon>
        <taxon>Insecta</taxon>
        <taxon>Pterygota</taxon>
        <taxon>Neoptera</taxon>
        <taxon>Paraneoptera</taxon>
        <taxon>Hemiptera</taxon>
        <taxon>Auchenorrhyncha</taxon>
        <taxon>Membracoidea</taxon>
        <taxon>Cicadellidae</taxon>
        <taxon>Cicadellinae</taxon>
        <taxon>Cicadellini</taxon>
        <taxon>Graphocephala</taxon>
    </lineage>
</organism>
<protein>
    <recommendedName>
        <fullName evidence="3">Protein TsetseEP domain-containing protein</fullName>
    </recommendedName>
</protein>
<gene>
    <name evidence="2" type="ORF">g.13217</name>
</gene>
<keyword evidence="1" id="KW-0732">Signal</keyword>
<proteinExistence type="predicted"/>
<accession>A0A1B6L3B7</accession>
<reference evidence="2" key="1">
    <citation type="submission" date="2015-11" db="EMBL/GenBank/DDBJ databases">
        <title>De novo transcriptome assembly of four potential Pierce s Disease insect vectors from Arizona vineyards.</title>
        <authorList>
            <person name="Tassone E.E."/>
        </authorList>
    </citation>
    <scope>NUCLEOTIDE SEQUENCE</scope>
</reference>
<evidence type="ECO:0000313" key="2">
    <source>
        <dbReference type="EMBL" id="JAT18213.1"/>
    </source>
</evidence>
<dbReference type="EMBL" id="GEBQ01021764">
    <property type="protein sequence ID" value="JAT18213.1"/>
    <property type="molecule type" value="Transcribed_RNA"/>
</dbReference>
<feature type="signal peptide" evidence="1">
    <location>
        <begin position="1"/>
        <end position="29"/>
    </location>
</feature>
<evidence type="ECO:0008006" key="3">
    <source>
        <dbReference type="Google" id="ProtNLM"/>
    </source>
</evidence>
<feature type="chain" id="PRO_5008587063" description="Protein TsetseEP domain-containing protein" evidence="1">
    <location>
        <begin position="30"/>
        <end position="238"/>
    </location>
</feature>
<evidence type="ECO:0000256" key="1">
    <source>
        <dbReference type="SAM" id="SignalP"/>
    </source>
</evidence>
<name>A0A1B6L3B7_9HEMI</name>